<proteinExistence type="predicted"/>
<gene>
    <name evidence="1" type="ORF">C0J27_03980</name>
</gene>
<dbReference type="RefSeq" id="WP_115585892.1">
    <property type="nucleotide sequence ID" value="NZ_CP025544.1"/>
</dbReference>
<reference evidence="1 2" key="1">
    <citation type="submission" date="2017-12" db="EMBL/GenBank/DDBJ databases">
        <title>Chromulinavorax destructans is a abundant pathogen of dominant heterotrophic picoflagllates.</title>
        <authorList>
            <person name="Deeg C.M."/>
            <person name="Zimmer M."/>
            <person name="Suttle C.A."/>
        </authorList>
    </citation>
    <scope>NUCLEOTIDE SEQUENCE [LARGE SCALE GENOMIC DNA]</scope>
    <source>
        <strain evidence="1 2">SeV1</strain>
    </source>
</reference>
<dbReference type="KEGG" id="cdes:C0J27_03980"/>
<evidence type="ECO:0000313" key="2">
    <source>
        <dbReference type="Proteomes" id="UP000254834"/>
    </source>
</evidence>
<accession>A0A345ZC60</accession>
<organism evidence="1 2">
    <name type="scientific">Candidatus Chromulinivorax destructor</name>
    <dbReference type="NCBI Taxonomy" id="2066483"/>
    <lineage>
        <taxon>Bacteria</taxon>
        <taxon>Candidatus Babelota</taxon>
        <taxon>Candidatus Babeliae</taxon>
        <taxon>Candidatus Babeliales</taxon>
        <taxon>Candidatus Chromulinivoraceae</taxon>
        <taxon>Candidatus Chromulinivorax</taxon>
    </lineage>
</organism>
<evidence type="ECO:0000313" key="1">
    <source>
        <dbReference type="EMBL" id="AXK60877.1"/>
    </source>
</evidence>
<dbReference type="AlphaFoldDB" id="A0A345ZC60"/>
<protein>
    <submittedName>
        <fullName evidence="1">Uncharacterized protein</fullName>
    </submittedName>
</protein>
<keyword evidence="2" id="KW-1185">Reference proteome</keyword>
<name>A0A345ZC60_9BACT</name>
<dbReference type="Proteomes" id="UP000254834">
    <property type="component" value="Chromosome"/>
</dbReference>
<sequence length="138" mass="15504">MKKQTILSVVFLITGIFKNTQASEFKNIVKSQSPVIANDHHQSYQYADGSGVIKLSNHNSVRKIDTIGNTLDIKPAHQGWKELKVVNKENELLGRYDINPQGEICYKQNGVPVEDKVLLFFLTELVSKLDAIPVPENL</sequence>
<dbReference type="EMBL" id="CP025544">
    <property type="protein sequence ID" value="AXK60877.1"/>
    <property type="molecule type" value="Genomic_DNA"/>
</dbReference>